<keyword evidence="3" id="KW-1185">Reference proteome</keyword>
<dbReference type="AlphaFoldDB" id="A0A9D3MST8"/>
<organism evidence="2 3">
    <name type="scientific">Anguilla anguilla</name>
    <name type="common">European freshwater eel</name>
    <name type="synonym">Muraena anguilla</name>
    <dbReference type="NCBI Taxonomy" id="7936"/>
    <lineage>
        <taxon>Eukaryota</taxon>
        <taxon>Metazoa</taxon>
        <taxon>Chordata</taxon>
        <taxon>Craniata</taxon>
        <taxon>Vertebrata</taxon>
        <taxon>Euteleostomi</taxon>
        <taxon>Actinopterygii</taxon>
        <taxon>Neopterygii</taxon>
        <taxon>Teleostei</taxon>
        <taxon>Anguilliformes</taxon>
        <taxon>Anguillidae</taxon>
        <taxon>Anguilla</taxon>
    </lineage>
</organism>
<comment type="caution">
    <text evidence="2">The sequence shown here is derived from an EMBL/GenBank/DDBJ whole genome shotgun (WGS) entry which is preliminary data.</text>
</comment>
<feature type="compositionally biased region" description="Basic and acidic residues" evidence="1">
    <location>
        <begin position="165"/>
        <end position="188"/>
    </location>
</feature>
<evidence type="ECO:0000256" key="1">
    <source>
        <dbReference type="SAM" id="MobiDB-lite"/>
    </source>
</evidence>
<dbReference type="Proteomes" id="UP001044222">
    <property type="component" value="Unassembled WGS sequence"/>
</dbReference>
<evidence type="ECO:0000313" key="2">
    <source>
        <dbReference type="EMBL" id="KAG5853413.1"/>
    </source>
</evidence>
<accession>A0A9D3MST8</accession>
<dbReference type="EMBL" id="JAFIRN010000003">
    <property type="protein sequence ID" value="KAG5853413.1"/>
    <property type="molecule type" value="Genomic_DNA"/>
</dbReference>
<reference evidence="2" key="1">
    <citation type="submission" date="2021-01" db="EMBL/GenBank/DDBJ databases">
        <title>A chromosome-scale assembly of European eel, Anguilla anguilla.</title>
        <authorList>
            <person name="Henkel C."/>
            <person name="Jong-Raadsen S.A."/>
            <person name="Dufour S."/>
            <person name="Weltzien F.-A."/>
            <person name="Palstra A.P."/>
            <person name="Pelster B."/>
            <person name="Spaink H.P."/>
            <person name="Van Den Thillart G.E."/>
            <person name="Jansen H."/>
            <person name="Zahm M."/>
            <person name="Klopp C."/>
            <person name="Cedric C."/>
            <person name="Louis A."/>
            <person name="Berthelot C."/>
            <person name="Parey E."/>
            <person name="Roest Crollius H."/>
            <person name="Montfort J."/>
            <person name="Robinson-Rechavi M."/>
            <person name="Bucao C."/>
            <person name="Bouchez O."/>
            <person name="Gislard M."/>
            <person name="Lluch J."/>
            <person name="Milhes M."/>
            <person name="Lampietro C."/>
            <person name="Lopez Roques C."/>
            <person name="Donnadieu C."/>
            <person name="Braasch I."/>
            <person name="Desvignes T."/>
            <person name="Postlethwait J."/>
            <person name="Bobe J."/>
            <person name="Guiguen Y."/>
            <person name="Dirks R."/>
        </authorList>
    </citation>
    <scope>NUCLEOTIDE SEQUENCE</scope>
    <source>
        <strain evidence="2">Tag_6206</strain>
        <tissue evidence="2">Liver</tissue>
    </source>
</reference>
<evidence type="ECO:0000313" key="3">
    <source>
        <dbReference type="Proteomes" id="UP001044222"/>
    </source>
</evidence>
<proteinExistence type="predicted"/>
<protein>
    <submittedName>
        <fullName evidence="2">Uncharacterized protein</fullName>
    </submittedName>
</protein>
<feature type="compositionally biased region" description="Basic and acidic residues" evidence="1">
    <location>
        <begin position="131"/>
        <end position="140"/>
    </location>
</feature>
<feature type="region of interest" description="Disordered" evidence="1">
    <location>
        <begin position="120"/>
        <end position="205"/>
    </location>
</feature>
<name>A0A9D3MST8_ANGAN</name>
<gene>
    <name evidence="2" type="ORF">ANANG_G00073030</name>
</gene>
<sequence>MPLFSLYFDGYCVPPRPGQHGHVPAAFTWNTSIFYLAEKETLPFLLLMKVLDEQRHFALDSDRSGFGKSDVVVFISVSHCHRSKNSRLLYTRELISFQMRQSSRMRSPGRWLAENSLEEKLETRKRRKRDSHSSERENKYQKRHHHRTREGHCLEPRTQNEWAEPNDREAGDADRACKRSGRDRDWHHYSKSSGNSRAQAAAPSP</sequence>